<keyword evidence="2" id="KW-1185">Reference proteome</keyword>
<evidence type="ECO:0000313" key="2">
    <source>
        <dbReference type="Proteomes" id="UP000321922"/>
    </source>
</evidence>
<comment type="caution">
    <text evidence="1">The sequence shown here is derived from an EMBL/GenBank/DDBJ whole genome shotgun (WGS) entry which is preliminary data.</text>
</comment>
<proteinExistence type="predicted"/>
<sequence>MTLKTRYFMISTYLLEYKQGEVRYHNPQTELGVSMNAFKFGGPARGSA</sequence>
<gene>
    <name evidence="1" type="ORF">VSA01S_02190</name>
</gene>
<name>A0A511QA08_9VIBR</name>
<evidence type="ECO:0000313" key="1">
    <source>
        <dbReference type="EMBL" id="GEM74107.1"/>
    </source>
</evidence>
<dbReference type="EMBL" id="BJXJ01000001">
    <property type="protein sequence ID" value="GEM74107.1"/>
    <property type="molecule type" value="Genomic_DNA"/>
</dbReference>
<accession>A0A511QA08</accession>
<organism evidence="1 2">
    <name type="scientific">Vibrio sagamiensis NBRC 104589</name>
    <dbReference type="NCBI Taxonomy" id="1219064"/>
    <lineage>
        <taxon>Bacteria</taxon>
        <taxon>Pseudomonadati</taxon>
        <taxon>Pseudomonadota</taxon>
        <taxon>Gammaproteobacteria</taxon>
        <taxon>Vibrionales</taxon>
        <taxon>Vibrionaceae</taxon>
        <taxon>Vibrio</taxon>
    </lineage>
</organism>
<dbReference type="Proteomes" id="UP000321922">
    <property type="component" value="Unassembled WGS sequence"/>
</dbReference>
<protein>
    <submittedName>
        <fullName evidence="1">Uncharacterized protein</fullName>
    </submittedName>
</protein>
<dbReference type="AlphaFoldDB" id="A0A511QA08"/>
<reference evidence="1 2" key="1">
    <citation type="submission" date="2019-07" db="EMBL/GenBank/DDBJ databases">
        <title>Whole genome shotgun sequence of Vibrio sagamiensis NBRC 104589.</title>
        <authorList>
            <person name="Hosoyama A."/>
            <person name="Uohara A."/>
            <person name="Ohji S."/>
            <person name="Ichikawa N."/>
        </authorList>
    </citation>
    <scope>NUCLEOTIDE SEQUENCE [LARGE SCALE GENOMIC DNA]</scope>
    <source>
        <strain evidence="1 2">NBRC 104589</strain>
    </source>
</reference>